<dbReference type="PROSITE" id="PS50885">
    <property type="entry name" value="HAMP"/>
    <property type="match status" value="1"/>
</dbReference>
<dbReference type="PANTHER" id="PTHR45528">
    <property type="entry name" value="SENSOR HISTIDINE KINASE CPXA"/>
    <property type="match status" value="1"/>
</dbReference>
<dbReference type="SUPFAM" id="SSF55874">
    <property type="entry name" value="ATPase domain of HSP90 chaperone/DNA topoisomerase II/histidine kinase"/>
    <property type="match status" value="1"/>
</dbReference>
<accession>A0AAU7E7I3</accession>
<comment type="catalytic activity">
    <reaction evidence="1">
        <text>ATP + protein L-histidine = ADP + protein N-phospho-L-histidine.</text>
        <dbReference type="EC" id="2.7.13.3"/>
    </reaction>
</comment>
<dbReference type="InterPro" id="IPR036097">
    <property type="entry name" value="HisK_dim/P_sf"/>
</dbReference>
<evidence type="ECO:0000256" key="1">
    <source>
        <dbReference type="ARBA" id="ARBA00000085"/>
    </source>
</evidence>
<keyword evidence="6 10" id="KW-0418">Kinase</keyword>
<dbReference type="GO" id="GO:0000155">
    <property type="term" value="F:phosphorelay sensor kinase activity"/>
    <property type="evidence" value="ECO:0007669"/>
    <property type="project" value="InterPro"/>
</dbReference>
<evidence type="ECO:0000313" key="10">
    <source>
        <dbReference type="EMBL" id="XBJ29900.1"/>
    </source>
</evidence>
<dbReference type="EMBL" id="CP155620">
    <property type="protein sequence ID" value="XBJ29900.1"/>
    <property type="molecule type" value="Genomic_DNA"/>
</dbReference>
<feature type="domain" description="HAMP" evidence="9">
    <location>
        <begin position="156"/>
        <end position="207"/>
    </location>
</feature>
<evidence type="ECO:0000256" key="5">
    <source>
        <dbReference type="ARBA" id="ARBA00022679"/>
    </source>
</evidence>
<keyword evidence="8" id="KW-1133">Transmembrane helix</keyword>
<dbReference type="EC" id="2.7.13.3" evidence="3"/>
<dbReference type="Pfam" id="PF02518">
    <property type="entry name" value="HATPase_c"/>
    <property type="match status" value="1"/>
</dbReference>
<dbReference type="InterPro" id="IPR003660">
    <property type="entry name" value="HAMP_dom"/>
</dbReference>
<dbReference type="RefSeq" id="WP_348518990.1">
    <property type="nucleotide sequence ID" value="NZ_CP155620.1"/>
</dbReference>
<dbReference type="InterPro" id="IPR047994">
    <property type="entry name" value="ArsS-like"/>
</dbReference>
<dbReference type="InterPro" id="IPR036890">
    <property type="entry name" value="HATPase_C_sf"/>
</dbReference>
<dbReference type="InterPro" id="IPR050398">
    <property type="entry name" value="HssS/ArlS-like"/>
</dbReference>
<dbReference type="PROSITE" id="PS51257">
    <property type="entry name" value="PROKAR_LIPOPROTEIN"/>
    <property type="match status" value="1"/>
</dbReference>
<dbReference type="PANTHER" id="PTHR45528:SF12">
    <property type="entry name" value="SENSOR HISTIDINE KINASE ARSS"/>
    <property type="match status" value="1"/>
</dbReference>
<gene>
    <name evidence="10" type="ORF">AAH949_03455</name>
</gene>
<dbReference type="NCBIfam" id="NF038389">
    <property type="entry name" value="ArsS_fam_HK"/>
    <property type="match status" value="1"/>
</dbReference>
<evidence type="ECO:0000256" key="2">
    <source>
        <dbReference type="ARBA" id="ARBA00004141"/>
    </source>
</evidence>
<dbReference type="SUPFAM" id="SSF47384">
    <property type="entry name" value="Homodimeric domain of signal transducing histidine kinase"/>
    <property type="match status" value="1"/>
</dbReference>
<evidence type="ECO:0000259" key="9">
    <source>
        <dbReference type="PROSITE" id="PS50885"/>
    </source>
</evidence>
<feature type="transmembrane region" description="Helical" evidence="8">
    <location>
        <begin position="133"/>
        <end position="155"/>
    </location>
</feature>
<evidence type="ECO:0000256" key="8">
    <source>
        <dbReference type="SAM" id="Phobius"/>
    </source>
</evidence>
<organism evidence="10">
    <name type="scientific">Campylobacter sp. CCS1377</name>
    <dbReference type="NCBI Taxonomy" id="3158229"/>
    <lineage>
        <taxon>Bacteria</taxon>
        <taxon>Pseudomonadati</taxon>
        <taxon>Campylobacterota</taxon>
        <taxon>Epsilonproteobacteria</taxon>
        <taxon>Campylobacterales</taxon>
        <taxon>Campylobacteraceae</taxon>
        <taxon>Campylobacter</taxon>
    </lineage>
</organism>
<feature type="transmembrane region" description="Helical" evidence="8">
    <location>
        <begin position="12"/>
        <end position="33"/>
    </location>
</feature>
<sequence>MKSCSIYTKVTFLFVVTFFIACLLFFILIHLAIQTYQQTEISRQRDVIHYLNAHVNQDFNDMEFQHFLSTRGFRVLKNQDNIAHIVENGEMLFQVSDNKDLVFSSIWLDNRLYLDIGFDKNNMILEPKVGNKIYNFLLFAFLFYFCLTAFLYFSVLNSLTPLKKLKNQIAKTAQNQEFTLDGYEDNEIGQIAVEFNNVMQKNQELVHSRKLFMRTIMHELKTPIGKGMIIAEMSEDKYKQRLIAIFGKLDLLISEAGKMESLLSGNTVLLKNQYTFSEILTQAKDFLLLDDFDKMVKVEIYEDAVLYVNLEVFSLVLKNLIDNALKYSYNHTCEVQSYKDYFVVKNKGEELKYPIGHYLQAFTRGENDKGIEGMGLGLYIVARICQIFDFVFAYDYVDEFHCFKVLFNNVNTKEKKSLMGGGN</sequence>
<evidence type="ECO:0000256" key="7">
    <source>
        <dbReference type="ARBA" id="ARBA00023136"/>
    </source>
</evidence>
<keyword evidence="8" id="KW-0812">Transmembrane</keyword>
<keyword evidence="7 8" id="KW-0472">Membrane</keyword>
<comment type="subcellular location">
    <subcellularLocation>
        <location evidence="2">Membrane</location>
        <topology evidence="2">Multi-pass membrane protein</topology>
    </subcellularLocation>
</comment>
<dbReference type="AlphaFoldDB" id="A0AAU7E7I3"/>
<protein>
    <recommendedName>
        <fullName evidence="3">histidine kinase</fullName>
        <ecNumber evidence="3">2.7.13.3</ecNumber>
    </recommendedName>
</protein>
<keyword evidence="4" id="KW-0597">Phosphoprotein</keyword>
<evidence type="ECO:0000256" key="3">
    <source>
        <dbReference type="ARBA" id="ARBA00012438"/>
    </source>
</evidence>
<evidence type="ECO:0000256" key="6">
    <source>
        <dbReference type="ARBA" id="ARBA00022777"/>
    </source>
</evidence>
<name>A0AAU7E7I3_9BACT</name>
<keyword evidence="5" id="KW-0808">Transferase</keyword>
<proteinExistence type="predicted"/>
<evidence type="ECO:0000256" key="4">
    <source>
        <dbReference type="ARBA" id="ARBA00022553"/>
    </source>
</evidence>
<dbReference type="GO" id="GO:0016020">
    <property type="term" value="C:membrane"/>
    <property type="evidence" value="ECO:0007669"/>
    <property type="project" value="UniProtKB-SubCell"/>
</dbReference>
<dbReference type="Gene3D" id="3.30.565.10">
    <property type="entry name" value="Histidine kinase-like ATPase, C-terminal domain"/>
    <property type="match status" value="1"/>
</dbReference>
<dbReference type="Gene3D" id="1.10.287.130">
    <property type="match status" value="1"/>
</dbReference>
<reference evidence="10" key="1">
    <citation type="submission" date="2024-05" db="EMBL/GenBank/DDBJ databases">
        <title>Campylobacter coli isolated from environmental waters in Slovenia.</title>
        <authorList>
            <person name="Zautner A.E."/>
            <person name="Bunk B."/>
            <person name="Riedel T."/>
            <person name="Sproeer C."/>
        </authorList>
    </citation>
    <scope>NUCLEOTIDE SEQUENCE</scope>
    <source>
        <strain evidence="10">CCS1377</strain>
    </source>
</reference>
<dbReference type="InterPro" id="IPR003594">
    <property type="entry name" value="HATPase_dom"/>
</dbReference>